<dbReference type="Proteomes" id="UP000580250">
    <property type="component" value="Unassembled WGS sequence"/>
</dbReference>
<sequence length="111" mass="12560">MVFKKLFLIGYNGIGEENKYSLKKPGVRTAFSSMDDLKALASQSEINLEEENSKKNKEFLNEMAQELKGIINGLIGEKENDDPLVPTRSLSPEIIAKHRGPKIDHQRRYGL</sequence>
<dbReference type="EMBL" id="CAJEWN010000145">
    <property type="protein sequence ID" value="CAD2168811.1"/>
    <property type="molecule type" value="Genomic_DNA"/>
</dbReference>
<gene>
    <name evidence="1" type="ORF">MENT_LOCUS20165</name>
</gene>
<protein>
    <submittedName>
        <fullName evidence="1">Uncharacterized protein</fullName>
    </submittedName>
</protein>
<comment type="caution">
    <text evidence="1">The sequence shown here is derived from an EMBL/GenBank/DDBJ whole genome shotgun (WGS) entry which is preliminary data.</text>
</comment>
<reference evidence="1 2" key="1">
    <citation type="submission" date="2020-08" db="EMBL/GenBank/DDBJ databases">
        <authorList>
            <person name="Koutsovoulos G."/>
            <person name="Danchin GJ E."/>
        </authorList>
    </citation>
    <scope>NUCLEOTIDE SEQUENCE [LARGE SCALE GENOMIC DNA]</scope>
</reference>
<name>A0A6V7V1Q0_MELEN</name>
<evidence type="ECO:0000313" key="2">
    <source>
        <dbReference type="Proteomes" id="UP000580250"/>
    </source>
</evidence>
<organism evidence="1 2">
    <name type="scientific">Meloidogyne enterolobii</name>
    <name type="common">Root-knot nematode worm</name>
    <name type="synonym">Meloidogyne mayaguensis</name>
    <dbReference type="NCBI Taxonomy" id="390850"/>
    <lineage>
        <taxon>Eukaryota</taxon>
        <taxon>Metazoa</taxon>
        <taxon>Ecdysozoa</taxon>
        <taxon>Nematoda</taxon>
        <taxon>Chromadorea</taxon>
        <taxon>Rhabditida</taxon>
        <taxon>Tylenchina</taxon>
        <taxon>Tylenchomorpha</taxon>
        <taxon>Tylenchoidea</taxon>
        <taxon>Meloidogynidae</taxon>
        <taxon>Meloidogyninae</taxon>
        <taxon>Meloidogyne</taxon>
    </lineage>
</organism>
<proteinExistence type="predicted"/>
<dbReference type="AlphaFoldDB" id="A0A6V7V1Q0"/>
<evidence type="ECO:0000313" key="1">
    <source>
        <dbReference type="EMBL" id="CAD2168811.1"/>
    </source>
</evidence>
<accession>A0A6V7V1Q0</accession>